<dbReference type="OrthoDB" id="10261524at2759"/>
<dbReference type="CDD" id="cd22849">
    <property type="entry name" value="NuzM"/>
    <property type="match status" value="1"/>
</dbReference>
<evidence type="ECO:0000313" key="2">
    <source>
        <dbReference type="EMBL" id="ORY87520.1"/>
    </source>
</evidence>
<feature type="region of interest" description="Disordered" evidence="1">
    <location>
        <begin position="36"/>
        <end position="68"/>
    </location>
</feature>
<organism evidence="2 3">
    <name type="scientific">Leucosporidium creatinivorum</name>
    <dbReference type="NCBI Taxonomy" id="106004"/>
    <lineage>
        <taxon>Eukaryota</taxon>
        <taxon>Fungi</taxon>
        <taxon>Dikarya</taxon>
        <taxon>Basidiomycota</taxon>
        <taxon>Pucciniomycotina</taxon>
        <taxon>Microbotryomycetes</taxon>
        <taxon>Leucosporidiales</taxon>
        <taxon>Leucosporidium</taxon>
    </lineage>
</organism>
<accession>A0A1Y2FU32</accession>
<keyword evidence="3" id="KW-1185">Reference proteome</keyword>
<dbReference type="EMBL" id="MCGR01000013">
    <property type="protein sequence ID" value="ORY87520.1"/>
    <property type="molecule type" value="Genomic_DNA"/>
</dbReference>
<name>A0A1Y2FU32_9BASI</name>
<gene>
    <name evidence="2" type="ORF">BCR35DRAFT_277434</name>
</gene>
<dbReference type="PANTHER" id="PTHR37325:SF1">
    <property type="entry name" value="OXIDOREDUCTASE 21 KDA SUBUNIT, PUTATIVE (AFU_ORTHOLOGUE AFUA_4G05910)-RELATED"/>
    <property type="match status" value="1"/>
</dbReference>
<dbReference type="Proteomes" id="UP000193467">
    <property type="component" value="Unassembled WGS sequence"/>
</dbReference>
<evidence type="ECO:0000313" key="3">
    <source>
        <dbReference type="Proteomes" id="UP000193467"/>
    </source>
</evidence>
<dbReference type="InterPro" id="IPR016813">
    <property type="entry name" value="NADH_Ub_cplx-1_21kDa"/>
</dbReference>
<proteinExistence type="predicted"/>
<dbReference type="AlphaFoldDB" id="A0A1Y2FU32"/>
<dbReference type="STRING" id="106004.A0A1Y2FU32"/>
<dbReference type="InParanoid" id="A0A1Y2FU32"/>
<dbReference type="PANTHER" id="PTHR37325">
    <property type="entry name" value="OXIDOREDUCTASE 21 KDA SUBUNIT, PUTATIVE (AFU_ORTHOLOGUE AFUA_4G05910)-RELATED"/>
    <property type="match status" value="1"/>
</dbReference>
<evidence type="ECO:0000256" key="1">
    <source>
        <dbReference type="SAM" id="MobiDB-lite"/>
    </source>
</evidence>
<protein>
    <submittedName>
        <fullName evidence="2">Uncharacterized protein</fullName>
    </submittedName>
</protein>
<sequence>MRCSPVVRKLSADPWKTHAGDTSELMAKVRKALVVNPDSTSGNPLVRTFRQPEPASREEKFTVPASRASDVAQNPYHQRDFRRQYPKTEFVSQSELATLLVAQGGFTSLPAVASSSASTTAVTADTPAPSLSSLYSSPTAVAAPAFKPPTPPGLKFSWAPSKDVIPSDPNIDFPMVNYSAFAKSA</sequence>
<reference evidence="2 3" key="1">
    <citation type="submission" date="2016-07" db="EMBL/GenBank/DDBJ databases">
        <title>Pervasive Adenine N6-methylation of Active Genes in Fungi.</title>
        <authorList>
            <consortium name="DOE Joint Genome Institute"/>
            <person name="Mondo S.J."/>
            <person name="Dannebaum R.O."/>
            <person name="Kuo R.C."/>
            <person name="Labutti K."/>
            <person name="Haridas S."/>
            <person name="Kuo A."/>
            <person name="Salamov A."/>
            <person name="Ahrendt S.R."/>
            <person name="Lipzen A."/>
            <person name="Sullivan W."/>
            <person name="Andreopoulos W.B."/>
            <person name="Clum A."/>
            <person name="Lindquist E."/>
            <person name="Daum C."/>
            <person name="Ramamoorthy G.K."/>
            <person name="Gryganskyi A."/>
            <person name="Culley D."/>
            <person name="Magnuson J.K."/>
            <person name="James T.Y."/>
            <person name="O'Malley M.A."/>
            <person name="Stajich J.E."/>
            <person name="Spatafora J.W."/>
            <person name="Visel A."/>
            <person name="Grigoriev I.V."/>
        </authorList>
    </citation>
    <scope>NUCLEOTIDE SEQUENCE [LARGE SCALE GENOMIC DNA]</scope>
    <source>
        <strain evidence="2 3">62-1032</strain>
    </source>
</reference>
<comment type="caution">
    <text evidence="2">The sequence shown here is derived from an EMBL/GenBank/DDBJ whole genome shotgun (WGS) entry which is preliminary data.</text>
</comment>